<evidence type="ECO:0000313" key="2">
    <source>
        <dbReference type="EMBL" id="RAW52216.1"/>
    </source>
</evidence>
<evidence type="ECO:0008006" key="4">
    <source>
        <dbReference type="Google" id="ProtNLM"/>
    </source>
</evidence>
<evidence type="ECO:0000313" key="3">
    <source>
        <dbReference type="Proteomes" id="UP000251634"/>
    </source>
</evidence>
<accession>A0A329TU96</accession>
<proteinExistence type="predicted"/>
<dbReference type="EMBL" id="PRKZ01000001">
    <property type="protein sequence ID" value="RAW52216.1"/>
    <property type="molecule type" value="Genomic_DNA"/>
</dbReference>
<dbReference type="AlphaFoldDB" id="A0A329TU96"/>
<evidence type="ECO:0000256" key="1">
    <source>
        <dbReference type="SAM" id="SignalP"/>
    </source>
</evidence>
<reference evidence="2 3" key="1">
    <citation type="submission" date="2018-02" db="EMBL/GenBank/DDBJ databases">
        <title>Complete genome sequencing of Faecalibacterium prausnitzii strains isolated from the human gut.</title>
        <authorList>
            <person name="Fitzgerald B.C."/>
            <person name="Shkoporov A.N."/>
            <person name="Ross P.R."/>
            <person name="Hill C."/>
        </authorList>
    </citation>
    <scope>NUCLEOTIDE SEQUENCE [LARGE SCALE GENOMIC DNA]</scope>
    <source>
        <strain evidence="2 3">APC942/8-14-2</strain>
    </source>
</reference>
<organism evidence="2 3">
    <name type="scientific">Faecalibacterium prausnitzii</name>
    <dbReference type="NCBI Taxonomy" id="853"/>
    <lineage>
        <taxon>Bacteria</taxon>
        <taxon>Bacillati</taxon>
        <taxon>Bacillota</taxon>
        <taxon>Clostridia</taxon>
        <taxon>Eubacteriales</taxon>
        <taxon>Oscillospiraceae</taxon>
        <taxon>Faecalibacterium</taxon>
    </lineage>
</organism>
<feature type="signal peptide" evidence="1">
    <location>
        <begin position="1"/>
        <end position="32"/>
    </location>
</feature>
<feature type="chain" id="PRO_5039691432" description="Transglutaminase-like domain-containing protein" evidence="1">
    <location>
        <begin position="33"/>
        <end position="238"/>
    </location>
</feature>
<name>A0A329TU96_9FIRM</name>
<sequence>MKLSSHFRRAAVLGLSLLLAAQLGVGACAASAFDAAYYAETNPDVAAACGTDEASLLRHYLSSGQAEGRKPSARGKAGDSLKLTNEQIALVWSPVPLKDLANYKSLKKKMTDEQYQAAYQEAVNLVLPVALSSREEQLTYIAAALRERFDSGMSYSMDADHYNDPYGYFVLGSASCAGCTRATGLCLNVLGIPYEHVNENQYSHQWCRVPVGDTYWICDAYGLYCGPEPAPYQHPYFQ</sequence>
<protein>
    <recommendedName>
        <fullName evidence="4">Transglutaminase-like domain-containing protein</fullName>
    </recommendedName>
</protein>
<gene>
    <name evidence="2" type="ORF">C4N25_02050</name>
</gene>
<dbReference type="RefSeq" id="WP_112114794.1">
    <property type="nucleotide sequence ID" value="NZ_PRKZ01000001.1"/>
</dbReference>
<dbReference type="PROSITE" id="PS51257">
    <property type="entry name" value="PROKAR_LIPOPROTEIN"/>
    <property type="match status" value="1"/>
</dbReference>
<comment type="caution">
    <text evidence="2">The sequence shown here is derived from an EMBL/GenBank/DDBJ whole genome shotgun (WGS) entry which is preliminary data.</text>
</comment>
<keyword evidence="1" id="KW-0732">Signal</keyword>
<dbReference type="Proteomes" id="UP000251634">
    <property type="component" value="Unassembled WGS sequence"/>
</dbReference>